<reference evidence="7 8" key="1">
    <citation type="journal article" date="2007" name="Nature">
        <title>Evolution of genes and genomes on the Drosophila phylogeny.</title>
        <authorList>
            <consortium name="Drosophila 12 Genomes Consortium"/>
            <person name="Clark A.G."/>
            <person name="Eisen M.B."/>
            <person name="Smith D.R."/>
            <person name="Bergman C.M."/>
            <person name="Oliver B."/>
            <person name="Markow T.A."/>
            <person name="Kaufman T.C."/>
            <person name="Kellis M."/>
            <person name="Gelbart W."/>
            <person name="Iyer V.N."/>
            <person name="Pollard D.A."/>
            <person name="Sackton T.B."/>
            <person name="Larracuente A.M."/>
            <person name="Singh N.D."/>
            <person name="Abad J.P."/>
            <person name="Abt D.N."/>
            <person name="Adryan B."/>
            <person name="Aguade M."/>
            <person name="Akashi H."/>
            <person name="Anderson W.W."/>
            <person name="Aquadro C.F."/>
            <person name="Ardell D.H."/>
            <person name="Arguello R."/>
            <person name="Artieri C.G."/>
            <person name="Barbash D.A."/>
            <person name="Barker D."/>
            <person name="Barsanti P."/>
            <person name="Batterham P."/>
            <person name="Batzoglou S."/>
            <person name="Begun D."/>
            <person name="Bhutkar A."/>
            <person name="Blanco E."/>
            <person name="Bosak S.A."/>
            <person name="Bradley R.K."/>
            <person name="Brand A.D."/>
            <person name="Brent M.R."/>
            <person name="Brooks A.N."/>
            <person name="Brown R.H."/>
            <person name="Butlin R.K."/>
            <person name="Caggese C."/>
            <person name="Calvi B.R."/>
            <person name="Bernardo de Carvalho A."/>
            <person name="Caspi A."/>
            <person name="Castrezana S."/>
            <person name="Celniker S.E."/>
            <person name="Chang J.L."/>
            <person name="Chapple C."/>
            <person name="Chatterji S."/>
            <person name="Chinwalla A."/>
            <person name="Civetta A."/>
            <person name="Clifton S.W."/>
            <person name="Comeron J.M."/>
            <person name="Costello J.C."/>
            <person name="Coyne J.A."/>
            <person name="Daub J."/>
            <person name="David R.G."/>
            <person name="Delcher A.L."/>
            <person name="Delehaunty K."/>
            <person name="Do C.B."/>
            <person name="Ebling H."/>
            <person name="Edwards K."/>
            <person name="Eickbush T."/>
            <person name="Evans J.D."/>
            <person name="Filipski A."/>
            <person name="Findeiss S."/>
            <person name="Freyhult E."/>
            <person name="Fulton L."/>
            <person name="Fulton R."/>
            <person name="Garcia A.C."/>
            <person name="Gardiner A."/>
            <person name="Garfield D.A."/>
            <person name="Garvin B.E."/>
            <person name="Gibson G."/>
            <person name="Gilbert D."/>
            <person name="Gnerre S."/>
            <person name="Godfrey J."/>
            <person name="Good R."/>
            <person name="Gotea V."/>
            <person name="Gravely B."/>
            <person name="Greenberg A.J."/>
            <person name="Griffiths-Jones S."/>
            <person name="Gross S."/>
            <person name="Guigo R."/>
            <person name="Gustafson E.A."/>
            <person name="Haerty W."/>
            <person name="Hahn M.W."/>
            <person name="Halligan D.L."/>
            <person name="Halpern A.L."/>
            <person name="Halter G.M."/>
            <person name="Han M.V."/>
            <person name="Heger A."/>
            <person name="Hillier L."/>
            <person name="Hinrichs A.S."/>
            <person name="Holmes I."/>
            <person name="Hoskins R.A."/>
            <person name="Hubisz M.J."/>
            <person name="Hultmark D."/>
            <person name="Huntley M.A."/>
            <person name="Jaffe D.B."/>
            <person name="Jagadeeshan S."/>
            <person name="Jeck W.R."/>
            <person name="Johnson J."/>
            <person name="Jones C.D."/>
            <person name="Jordan W.C."/>
            <person name="Karpen G.H."/>
            <person name="Kataoka E."/>
            <person name="Keightley P.D."/>
            <person name="Kheradpour P."/>
            <person name="Kirkness E.F."/>
            <person name="Koerich L.B."/>
            <person name="Kristiansen K."/>
            <person name="Kudrna D."/>
            <person name="Kulathinal R.J."/>
            <person name="Kumar S."/>
            <person name="Kwok R."/>
            <person name="Lander E."/>
            <person name="Langley C.H."/>
            <person name="Lapoint R."/>
            <person name="Lazzaro B.P."/>
            <person name="Lee S.J."/>
            <person name="Levesque L."/>
            <person name="Li R."/>
            <person name="Lin C.F."/>
            <person name="Lin M.F."/>
            <person name="Lindblad-Toh K."/>
            <person name="Llopart A."/>
            <person name="Long M."/>
            <person name="Low L."/>
            <person name="Lozovsky E."/>
            <person name="Lu J."/>
            <person name="Luo M."/>
            <person name="Machado C.A."/>
            <person name="Makalowski W."/>
            <person name="Marzo M."/>
            <person name="Matsuda M."/>
            <person name="Matzkin L."/>
            <person name="McAllister B."/>
            <person name="McBride C.S."/>
            <person name="McKernan B."/>
            <person name="McKernan K."/>
            <person name="Mendez-Lago M."/>
            <person name="Minx P."/>
            <person name="Mollenhauer M.U."/>
            <person name="Montooth K."/>
            <person name="Mount S.M."/>
            <person name="Mu X."/>
            <person name="Myers E."/>
            <person name="Negre B."/>
            <person name="Newfeld S."/>
            <person name="Nielsen R."/>
            <person name="Noor M.A."/>
            <person name="O'Grady P."/>
            <person name="Pachter L."/>
            <person name="Papaceit M."/>
            <person name="Parisi M.J."/>
            <person name="Parisi M."/>
            <person name="Parts L."/>
            <person name="Pedersen J.S."/>
            <person name="Pesole G."/>
            <person name="Phillippy A.M."/>
            <person name="Ponting C.P."/>
            <person name="Pop M."/>
            <person name="Porcelli D."/>
            <person name="Powell J.R."/>
            <person name="Prohaska S."/>
            <person name="Pruitt K."/>
            <person name="Puig M."/>
            <person name="Quesneville H."/>
            <person name="Ram K.R."/>
            <person name="Rand D."/>
            <person name="Rasmussen M.D."/>
            <person name="Reed L.K."/>
            <person name="Reenan R."/>
            <person name="Reily A."/>
            <person name="Remington K.A."/>
            <person name="Rieger T.T."/>
            <person name="Ritchie M.G."/>
            <person name="Robin C."/>
            <person name="Rogers Y.H."/>
            <person name="Rohde C."/>
            <person name="Rozas J."/>
            <person name="Rubenfield M.J."/>
            <person name="Ruiz A."/>
            <person name="Russo S."/>
            <person name="Salzberg S.L."/>
            <person name="Sanchez-Gracia A."/>
            <person name="Saranga D.J."/>
            <person name="Sato H."/>
            <person name="Schaeffer S.W."/>
            <person name="Schatz M.C."/>
            <person name="Schlenke T."/>
            <person name="Schwartz R."/>
            <person name="Segarra C."/>
            <person name="Singh R.S."/>
            <person name="Sirot L."/>
            <person name="Sirota M."/>
            <person name="Sisneros N.B."/>
            <person name="Smith C.D."/>
            <person name="Smith T.F."/>
            <person name="Spieth J."/>
            <person name="Stage D.E."/>
            <person name="Stark A."/>
            <person name="Stephan W."/>
            <person name="Strausberg R.L."/>
            <person name="Strempel S."/>
            <person name="Sturgill D."/>
            <person name="Sutton G."/>
            <person name="Sutton G.G."/>
            <person name="Tao W."/>
            <person name="Teichmann S."/>
            <person name="Tobari Y.N."/>
            <person name="Tomimura Y."/>
            <person name="Tsolas J.M."/>
            <person name="Valente V.L."/>
            <person name="Venter E."/>
            <person name="Venter J.C."/>
            <person name="Vicario S."/>
            <person name="Vieira F.G."/>
            <person name="Vilella A.J."/>
            <person name="Villasante A."/>
            <person name="Walenz B."/>
            <person name="Wang J."/>
            <person name="Wasserman M."/>
            <person name="Watts T."/>
            <person name="Wilson D."/>
            <person name="Wilson R.K."/>
            <person name="Wing R.A."/>
            <person name="Wolfner M.F."/>
            <person name="Wong A."/>
            <person name="Wong G.K."/>
            <person name="Wu C.I."/>
            <person name="Wu G."/>
            <person name="Yamamoto D."/>
            <person name="Yang H.P."/>
            <person name="Yang S.P."/>
            <person name="Yorke J.A."/>
            <person name="Yoshida K."/>
            <person name="Zdobnov E."/>
            <person name="Zhang P."/>
            <person name="Zhang Y."/>
            <person name="Zimin A.V."/>
            <person name="Baldwin J."/>
            <person name="Abdouelleil A."/>
            <person name="Abdulkadir J."/>
            <person name="Abebe A."/>
            <person name="Abera B."/>
            <person name="Abreu J."/>
            <person name="Acer S.C."/>
            <person name="Aftuck L."/>
            <person name="Alexander A."/>
            <person name="An P."/>
            <person name="Anderson E."/>
            <person name="Anderson S."/>
            <person name="Arachi H."/>
            <person name="Azer M."/>
            <person name="Bachantsang P."/>
            <person name="Barry A."/>
            <person name="Bayul T."/>
            <person name="Berlin A."/>
            <person name="Bessette D."/>
            <person name="Bloom T."/>
            <person name="Blye J."/>
            <person name="Boguslavskiy L."/>
            <person name="Bonnet C."/>
            <person name="Boukhgalter B."/>
            <person name="Bourzgui I."/>
            <person name="Brown A."/>
            <person name="Cahill P."/>
            <person name="Channer S."/>
            <person name="Cheshatsang Y."/>
            <person name="Chuda L."/>
            <person name="Citroen M."/>
            <person name="Collymore A."/>
            <person name="Cooke P."/>
            <person name="Costello M."/>
            <person name="D'Aco K."/>
            <person name="Daza R."/>
            <person name="De Haan G."/>
            <person name="DeGray S."/>
            <person name="DeMaso C."/>
            <person name="Dhargay N."/>
            <person name="Dooley K."/>
            <person name="Dooley E."/>
            <person name="Doricent M."/>
            <person name="Dorje P."/>
            <person name="Dorjee K."/>
            <person name="Dupes A."/>
            <person name="Elong R."/>
            <person name="Falk J."/>
            <person name="Farina A."/>
            <person name="Faro S."/>
            <person name="Ferguson D."/>
            <person name="Fisher S."/>
            <person name="Foley C.D."/>
            <person name="Franke A."/>
            <person name="Friedrich D."/>
            <person name="Gadbois L."/>
            <person name="Gearin G."/>
            <person name="Gearin C.R."/>
            <person name="Giannoukos G."/>
            <person name="Goode T."/>
            <person name="Graham J."/>
            <person name="Grandbois E."/>
            <person name="Grewal S."/>
            <person name="Gyaltsen K."/>
            <person name="Hafez N."/>
            <person name="Hagos B."/>
            <person name="Hall J."/>
            <person name="Henson C."/>
            <person name="Hollinger A."/>
            <person name="Honan T."/>
            <person name="Huard M.D."/>
            <person name="Hughes L."/>
            <person name="Hurhula B."/>
            <person name="Husby M.E."/>
            <person name="Kamat A."/>
            <person name="Kanga B."/>
            <person name="Kashin S."/>
            <person name="Khazanovich D."/>
            <person name="Kisner P."/>
            <person name="Lance K."/>
            <person name="Lara M."/>
            <person name="Lee W."/>
            <person name="Lennon N."/>
            <person name="Letendre F."/>
            <person name="LeVine R."/>
            <person name="Lipovsky A."/>
            <person name="Liu X."/>
            <person name="Liu J."/>
            <person name="Liu S."/>
            <person name="Lokyitsang T."/>
            <person name="Lokyitsang Y."/>
            <person name="Lubonja R."/>
            <person name="Lui A."/>
            <person name="MacDonald P."/>
            <person name="Magnisalis V."/>
            <person name="Maru K."/>
            <person name="Matthews C."/>
            <person name="McCusker W."/>
            <person name="McDonough S."/>
            <person name="Mehta T."/>
            <person name="Meldrim J."/>
            <person name="Meneus L."/>
            <person name="Mihai O."/>
            <person name="Mihalev A."/>
            <person name="Mihova T."/>
            <person name="Mittelman R."/>
            <person name="Mlenga V."/>
            <person name="Montmayeur A."/>
            <person name="Mulrain L."/>
            <person name="Navidi A."/>
            <person name="Naylor J."/>
            <person name="Negash T."/>
            <person name="Nguyen T."/>
            <person name="Nguyen N."/>
            <person name="Nicol R."/>
            <person name="Norbu C."/>
            <person name="Norbu N."/>
            <person name="Novod N."/>
            <person name="O'Neill B."/>
            <person name="Osman S."/>
            <person name="Markiewicz E."/>
            <person name="Oyono O.L."/>
            <person name="Patti C."/>
            <person name="Phunkhang P."/>
            <person name="Pierre F."/>
            <person name="Priest M."/>
            <person name="Raghuraman S."/>
            <person name="Rege F."/>
            <person name="Reyes R."/>
            <person name="Rise C."/>
            <person name="Rogov P."/>
            <person name="Ross K."/>
            <person name="Ryan E."/>
            <person name="Settipalli S."/>
            <person name="Shea T."/>
            <person name="Sherpa N."/>
            <person name="Shi L."/>
            <person name="Shih D."/>
            <person name="Sparrow T."/>
            <person name="Spaulding J."/>
            <person name="Stalker J."/>
            <person name="Stange-Thomann N."/>
            <person name="Stavropoulos S."/>
            <person name="Stone C."/>
            <person name="Strader C."/>
            <person name="Tesfaye S."/>
            <person name="Thomson T."/>
            <person name="Thoulutsang Y."/>
            <person name="Thoulutsang D."/>
            <person name="Topham K."/>
            <person name="Topping I."/>
            <person name="Tsamla T."/>
            <person name="Vassiliev H."/>
            <person name="Vo A."/>
            <person name="Wangchuk T."/>
            <person name="Wangdi T."/>
            <person name="Weiand M."/>
            <person name="Wilkinson J."/>
            <person name="Wilson A."/>
            <person name="Yadav S."/>
            <person name="Young G."/>
            <person name="Yu Q."/>
            <person name="Zembek L."/>
            <person name="Zhong D."/>
            <person name="Zimmer A."/>
            <person name="Zwirko Z."/>
            <person name="Jaffe D.B."/>
            <person name="Alvarez P."/>
            <person name="Brockman W."/>
            <person name="Butler J."/>
            <person name="Chin C."/>
            <person name="Gnerre S."/>
            <person name="Grabherr M."/>
            <person name="Kleber M."/>
            <person name="Mauceli E."/>
            <person name="MacCallum I."/>
        </authorList>
    </citation>
    <scope>NUCLEOTIDE SEQUENCE [LARGE SCALE GENOMIC DNA]</scope>
    <source>
        <strain evidence="8">MSH-3 / Tucson 14011-0111.49</strain>
    </source>
</reference>
<dbReference type="PROSITE" id="PS51157">
    <property type="entry name" value="ZF_UBR"/>
    <property type="match status" value="1"/>
</dbReference>
<organism evidence="8">
    <name type="scientific">Drosophila persimilis</name>
    <name type="common">Fruit fly</name>
    <dbReference type="NCBI Taxonomy" id="7234"/>
    <lineage>
        <taxon>Eukaryota</taxon>
        <taxon>Metazoa</taxon>
        <taxon>Ecdysozoa</taxon>
        <taxon>Arthropoda</taxon>
        <taxon>Hexapoda</taxon>
        <taxon>Insecta</taxon>
        <taxon>Pterygota</taxon>
        <taxon>Neoptera</taxon>
        <taxon>Endopterygota</taxon>
        <taxon>Diptera</taxon>
        <taxon>Brachycera</taxon>
        <taxon>Muscomorpha</taxon>
        <taxon>Ephydroidea</taxon>
        <taxon>Drosophilidae</taxon>
        <taxon>Drosophila</taxon>
        <taxon>Sophophora</taxon>
    </lineage>
</organism>
<keyword evidence="8" id="KW-1185">Reference proteome</keyword>
<dbReference type="SMART" id="SM00396">
    <property type="entry name" value="ZnF_UBR1"/>
    <property type="match status" value="1"/>
</dbReference>
<dbReference type="STRING" id="7234.B4G8W3"/>
<keyword evidence="2" id="KW-0863">Zinc-finger</keyword>
<dbReference type="GO" id="GO:0005737">
    <property type="term" value="C:cytoplasm"/>
    <property type="evidence" value="ECO:0007669"/>
    <property type="project" value="TreeGrafter"/>
</dbReference>
<sequence length="397" mass="45013">MSDTNATTTDAEGEEVNTLEQSTITMVDVLEQEKEMEDEYAAVLGASDEKACTYAKGPIQRQALYSCLTCCPEARTDLAKCAGVCLACSYRCHENHELVELYTKRNFRCDCPTLRLGAVKRCCLNPQLEGPQPSNDGNLYNQNFQGLYCQCKRPYPDPERTTEEVMLQCAVCEDWYHLPHMKAPGASEKMLDSCSEMICDTCMDKNQFLRDYTALALQAVEAEESKADLKADKVQVDAEADSKPEQTEEPASKRVKLSTGDCRRPNPTKKHQGAAFWTNDWRKSLCKCTECLALFKEFAVEFLLDADDSAKAYEERGMKRAEENSSYEQGMRALSSIDRTQQIDAITEYNRMTDKLKDYLKGFALRDKVVTPEDINVFFTRMRDENKPSVGQPHFCR</sequence>
<accession>B4G8W3</accession>
<dbReference type="InterPro" id="IPR011011">
    <property type="entry name" value="Znf_FYVE_PHD"/>
</dbReference>
<keyword evidence="1" id="KW-0479">Metal-binding</keyword>
<dbReference type="PANTHER" id="PTHR13513">
    <property type="entry name" value="E3 UBIQUITIN-PROTEIN LIGASE UBR7"/>
    <property type="match status" value="1"/>
</dbReference>
<dbReference type="KEGG" id="dpe:6589840"/>
<dbReference type="Pfam" id="PF02207">
    <property type="entry name" value="zf-UBR"/>
    <property type="match status" value="1"/>
</dbReference>
<dbReference type="CDD" id="cd15542">
    <property type="entry name" value="PHD_UBR7"/>
    <property type="match status" value="1"/>
</dbReference>
<feature type="region of interest" description="Disordered" evidence="5">
    <location>
        <begin position="228"/>
        <end position="269"/>
    </location>
</feature>
<dbReference type="Proteomes" id="UP000008744">
    <property type="component" value="Unassembled WGS sequence"/>
</dbReference>
<dbReference type="InterPro" id="IPR040204">
    <property type="entry name" value="UBR7"/>
</dbReference>
<dbReference type="PhylomeDB" id="B4G8W3"/>
<dbReference type="InterPro" id="IPR047506">
    <property type="entry name" value="UBR7-like_UBR-box"/>
</dbReference>
<dbReference type="OrthoDB" id="10262564at2759"/>
<feature type="compositionally biased region" description="Basic and acidic residues" evidence="5">
    <location>
        <begin position="228"/>
        <end position="252"/>
    </location>
</feature>
<evidence type="ECO:0000256" key="2">
    <source>
        <dbReference type="ARBA" id="ARBA00022771"/>
    </source>
</evidence>
<dbReference type="GO" id="GO:0008270">
    <property type="term" value="F:zinc ion binding"/>
    <property type="evidence" value="ECO:0007669"/>
    <property type="project" value="UniProtKB-KW"/>
</dbReference>
<dbReference type="InterPro" id="IPR013083">
    <property type="entry name" value="Znf_RING/FYVE/PHD"/>
</dbReference>
<gene>
    <name evidence="7" type="primary">Dper\GL19364</name>
    <name evidence="7" type="ORF">Dper_GL19364</name>
</gene>
<dbReference type="OMA" id="GAMVYNH"/>
<feature type="domain" description="UBR-type" evidence="6">
    <location>
        <begin position="50"/>
        <end position="127"/>
    </location>
</feature>
<protein>
    <submittedName>
        <fullName evidence="7">GL19364</fullName>
    </submittedName>
</protein>
<dbReference type="SUPFAM" id="SSF57903">
    <property type="entry name" value="FYVE/PHD zinc finger"/>
    <property type="match status" value="1"/>
</dbReference>
<dbReference type="PANTHER" id="PTHR13513:SF9">
    <property type="entry name" value="E3 UBIQUITIN-PROTEIN LIGASE UBR7-RELATED"/>
    <property type="match status" value="1"/>
</dbReference>
<dbReference type="Gene3D" id="3.30.40.10">
    <property type="entry name" value="Zinc/RING finger domain, C3HC4 (zinc finger)"/>
    <property type="match status" value="1"/>
</dbReference>
<dbReference type="EMBL" id="CH479180">
    <property type="protein sequence ID" value="EDW28793.1"/>
    <property type="molecule type" value="Genomic_DNA"/>
</dbReference>
<dbReference type="GO" id="GO:0061630">
    <property type="term" value="F:ubiquitin protein ligase activity"/>
    <property type="evidence" value="ECO:0007669"/>
    <property type="project" value="InterPro"/>
</dbReference>
<evidence type="ECO:0000256" key="4">
    <source>
        <dbReference type="PROSITE-ProRule" id="PRU00508"/>
    </source>
</evidence>
<evidence type="ECO:0000313" key="8">
    <source>
        <dbReference type="Proteomes" id="UP000008744"/>
    </source>
</evidence>
<dbReference type="AlphaFoldDB" id="B4G8W3"/>
<evidence type="ECO:0000259" key="6">
    <source>
        <dbReference type="PROSITE" id="PS51157"/>
    </source>
</evidence>
<dbReference type="CDD" id="cd19677">
    <property type="entry name" value="UBR-box_UBR7"/>
    <property type="match status" value="1"/>
</dbReference>
<keyword evidence="3" id="KW-0862">Zinc</keyword>
<dbReference type="InterPro" id="IPR003126">
    <property type="entry name" value="Znf_UBR"/>
</dbReference>
<name>B4G8W3_DROPE</name>
<evidence type="ECO:0000313" key="7">
    <source>
        <dbReference type="EMBL" id="EDW28793.1"/>
    </source>
</evidence>
<evidence type="ECO:0000256" key="3">
    <source>
        <dbReference type="ARBA" id="ARBA00022833"/>
    </source>
</evidence>
<dbReference type="eggNOG" id="KOG2752">
    <property type="taxonomic scope" value="Eukaryota"/>
</dbReference>
<proteinExistence type="predicted"/>
<dbReference type="HOGENOM" id="CLU_025221_0_0_1"/>
<feature type="zinc finger region" description="UBR-type" evidence="4">
    <location>
        <begin position="50"/>
        <end position="127"/>
    </location>
</feature>
<evidence type="ECO:0000256" key="5">
    <source>
        <dbReference type="SAM" id="MobiDB-lite"/>
    </source>
</evidence>
<evidence type="ECO:0000256" key="1">
    <source>
        <dbReference type="ARBA" id="ARBA00022723"/>
    </source>
</evidence>